<organism evidence="3">
    <name type="scientific">Blautia glucerasea</name>
    <dbReference type="NCBI Taxonomy" id="536633"/>
    <lineage>
        <taxon>Bacteria</taxon>
        <taxon>Bacillati</taxon>
        <taxon>Bacillota</taxon>
        <taxon>Clostridia</taxon>
        <taxon>Lachnospirales</taxon>
        <taxon>Lachnospiraceae</taxon>
        <taxon>Blautia</taxon>
    </lineage>
</organism>
<keyword evidence="2" id="KW-0472">Membrane</keyword>
<reference evidence="3" key="1">
    <citation type="submission" date="2019-11" db="EMBL/GenBank/DDBJ databases">
        <authorList>
            <person name="Feng L."/>
        </authorList>
    </citation>
    <scope>NUCLEOTIDE SEQUENCE</scope>
    <source>
        <strain evidence="3">BgluceraseaLFYP119</strain>
    </source>
</reference>
<proteinExistence type="predicted"/>
<evidence type="ECO:0000256" key="2">
    <source>
        <dbReference type="SAM" id="Phobius"/>
    </source>
</evidence>
<feature type="transmembrane region" description="Helical" evidence="2">
    <location>
        <begin position="189"/>
        <end position="207"/>
    </location>
</feature>
<feature type="transmembrane region" description="Helical" evidence="2">
    <location>
        <begin position="7"/>
        <end position="28"/>
    </location>
</feature>
<evidence type="ECO:0000256" key="1">
    <source>
        <dbReference type="SAM" id="Coils"/>
    </source>
</evidence>
<evidence type="ECO:0000313" key="3">
    <source>
        <dbReference type="EMBL" id="VYT30597.1"/>
    </source>
</evidence>
<keyword evidence="2" id="KW-1133">Transmembrane helix</keyword>
<feature type="transmembrane region" description="Helical" evidence="2">
    <location>
        <begin position="89"/>
        <end position="108"/>
    </location>
</feature>
<dbReference type="AlphaFoldDB" id="A0A6N2VLT1"/>
<protein>
    <submittedName>
        <fullName evidence="3">Uncharacterized protein</fullName>
    </submittedName>
</protein>
<feature type="transmembrane region" description="Helical" evidence="2">
    <location>
        <begin position="120"/>
        <end position="143"/>
    </location>
</feature>
<keyword evidence="1" id="KW-0175">Coiled coil</keyword>
<keyword evidence="2" id="KW-0812">Transmembrane</keyword>
<feature type="transmembrane region" description="Helical" evidence="2">
    <location>
        <begin position="40"/>
        <end position="59"/>
    </location>
</feature>
<name>A0A6N2VLT1_9FIRM</name>
<gene>
    <name evidence="3" type="ORF">BGLFYP119_00095</name>
</gene>
<dbReference type="EMBL" id="CACRST010000027">
    <property type="protein sequence ID" value="VYT30597.1"/>
    <property type="molecule type" value="Genomic_DNA"/>
</dbReference>
<feature type="transmembrane region" description="Helical" evidence="2">
    <location>
        <begin position="155"/>
        <end position="177"/>
    </location>
</feature>
<dbReference type="RefSeq" id="WP_156355340.1">
    <property type="nucleotide sequence ID" value="NZ_CACRST010000027.1"/>
</dbReference>
<sequence>MEVLTDPWNYITALINYMSLLVHMDIFGRPRSWYKKDRRITGDVFFYLILILIPDLGMWENVVMMSLWAGFAMLCTHRFTVLWALLHGFLWNSIGAFCEFFTASLMNLCMDEKMIFSPYFYHMGQVMSNLLLLFIILEIRRIIGRGQRNPDRETGIAIAVLCTFILMISYSVSHIAIGSSRRSDRYICILINALLLFIAFGIVRFYSKLSEHSELERKKELYKKQAEIYQEQAKEYESTMAEFQKTRHDRKNHMIYLEGLIKAGKIQEAEAYIRKLREMSGRAENTLEIEEKEQEQMKRSGE</sequence>
<feature type="coiled-coil region" evidence="1">
    <location>
        <begin position="212"/>
        <end position="293"/>
    </location>
</feature>
<accession>A0A6N2VLT1</accession>